<reference evidence="2 3" key="1">
    <citation type="submission" date="2018-10" db="EMBL/GenBank/DDBJ databases">
        <title>Anaerotruncus faecis sp. nov., isolated from human feces.</title>
        <authorList>
            <person name="Wang Y.-J."/>
        </authorList>
    </citation>
    <scope>NUCLEOTIDE SEQUENCE [LARGE SCALE GENOMIC DNA]</scope>
    <source>
        <strain evidence="2 3">22A2-44</strain>
    </source>
</reference>
<organism evidence="2 3">
    <name type="scientific">Anaerotruncus massiliensis</name>
    <name type="common">ex Liu et al. 2021</name>
    <dbReference type="NCBI Taxonomy" id="2321404"/>
    <lineage>
        <taxon>Bacteria</taxon>
        <taxon>Bacillati</taxon>
        <taxon>Bacillota</taxon>
        <taxon>Clostridia</taxon>
        <taxon>Eubacteriales</taxon>
        <taxon>Oscillospiraceae</taxon>
        <taxon>Anaerotruncus</taxon>
    </lineage>
</organism>
<feature type="transmembrane region" description="Helical" evidence="1">
    <location>
        <begin position="39"/>
        <end position="63"/>
    </location>
</feature>
<feature type="transmembrane region" description="Helical" evidence="1">
    <location>
        <begin position="143"/>
        <end position="165"/>
    </location>
</feature>
<sequence>MSAETFCGTVLCFFIYSFLGWCCECVYCSIPAGRFINRGFLNGPLCPVYGFGALAVIHCLTPVAFSLPLLFVCGLLVTSALEYFTGWLLETIFHAKWWDYSNMRFNIRGRVCLLNSVLFGLLGVFVMRVLHPFVGRMVGSLSFVMLIWFASALTTLLAVDLFLSVRTALQLSGKLDALRDALEDARARTDAVIMEKKLQLEEQRALPLSDRIDRLLEKGEGLRLHERLNALAGSHNALHRRMLDAFPHMQFPRSPASLDALRAGVARMRAEKKERKDAKRDGK</sequence>
<evidence type="ECO:0000313" key="3">
    <source>
        <dbReference type="Proteomes" id="UP000276301"/>
    </source>
</evidence>
<keyword evidence="1" id="KW-1133">Transmembrane helix</keyword>
<dbReference type="AlphaFoldDB" id="A0A498CN76"/>
<comment type="caution">
    <text evidence="2">The sequence shown here is derived from an EMBL/GenBank/DDBJ whole genome shotgun (WGS) entry which is preliminary data.</text>
</comment>
<keyword evidence="1" id="KW-0472">Membrane</keyword>
<feature type="transmembrane region" description="Helical" evidence="1">
    <location>
        <begin position="69"/>
        <end position="90"/>
    </location>
</feature>
<accession>A0A498CN76</accession>
<protein>
    <recommendedName>
        <fullName evidence="4">ABC transporter permease</fullName>
    </recommendedName>
</protein>
<name>A0A498CN76_9FIRM</name>
<gene>
    <name evidence="2" type="ORF">D4A47_04185</name>
</gene>
<evidence type="ECO:0000313" key="2">
    <source>
        <dbReference type="EMBL" id="RLL13148.1"/>
    </source>
</evidence>
<evidence type="ECO:0008006" key="4">
    <source>
        <dbReference type="Google" id="ProtNLM"/>
    </source>
</evidence>
<evidence type="ECO:0000256" key="1">
    <source>
        <dbReference type="SAM" id="Phobius"/>
    </source>
</evidence>
<feature type="transmembrane region" description="Helical" evidence="1">
    <location>
        <begin position="111"/>
        <end position="131"/>
    </location>
</feature>
<dbReference type="EMBL" id="RCHT01000004">
    <property type="protein sequence ID" value="RLL13148.1"/>
    <property type="molecule type" value="Genomic_DNA"/>
</dbReference>
<dbReference type="Pfam" id="PF06541">
    <property type="entry name" value="ABC_trans_CmpB"/>
    <property type="match status" value="1"/>
</dbReference>
<proteinExistence type="predicted"/>
<keyword evidence="1" id="KW-0812">Transmembrane</keyword>
<keyword evidence="3" id="KW-1185">Reference proteome</keyword>
<dbReference type="InterPro" id="IPR010540">
    <property type="entry name" value="CmpB_TMEM229"/>
</dbReference>
<dbReference type="Proteomes" id="UP000276301">
    <property type="component" value="Unassembled WGS sequence"/>
</dbReference>
<feature type="transmembrane region" description="Helical" evidence="1">
    <location>
        <begin position="6"/>
        <end position="27"/>
    </location>
</feature>